<feature type="compositionally biased region" description="Basic and acidic residues" evidence="1">
    <location>
        <begin position="82"/>
        <end position="95"/>
    </location>
</feature>
<sequence>ADLRRQARALRPRPQDGRGVGRGSRQGGLPGRPQEAGRRHADRPPRDPEQDPPAGAAGRGLLDVRLRPQPVGADGLVVLHDRPVEQAVGPRERQAAGRPPRRHARRQRHVACCRGLPGLRGVRPARHRGAPPGREVADLLPAGSQGGQGGRLHRAHRVVRRGPPDGAAAPGDRADPGPPPQQVAARDLPRLLHRRVAGEGGAGVRRGHRPLRLHLL</sequence>
<feature type="compositionally biased region" description="Basic residues" evidence="1">
    <location>
        <begin position="99"/>
        <end position="108"/>
    </location>
</feature>
<dbReference type="EMBL" id="CADCUM010000001">
    <property type="protein sequence ID" value="CAA9365994.1"/>
    <property type="molecule type" value="Genomic_DNA"/>
</dbReference>
<accession>A0A6J4MQ92</accession>
<protein>
    <submittedName>
        <fullName evidence="2">Uncharacterized protein</fullName>
    </submittedName>
</protein>
<feature type="compositionally biased region" description="Basic residues" evidence="1">
    <location>
        <begin position="151"/>
        <end position="160"/>
    </location>
</feature>
<dbReference type="AlphaFoldDB" id="A0A6J4MQ92"/>
<feature type="region of interest" description="Disordered" evidence="1">
    <location>
        <begin position="122"/>
        <end position="189"/>
    </location>
</feature>
<feature type="non-terminal residue" evidence="2">
    <location>
        <position position="216"/>
    </location>
</feature>
<gene>
    <name evidence="2" type="ORF">AVDCRST_MAG32-41</name>
</gene>
<feature type="compositionally biased region" description="Basic and acidic residues" evidence="1">
    <location>
        <begin position="35"/>
        <end position="49"/>
    </location>
</feature>
<organism evidence="2">
    <name type="scientific">uncultured Nocardioides sp</name>
    <dbReference type="NCBI Taxonomy" id="198441"/>
    <lineage>
        <taxon>Bacteria</taxon>
        <taxon>Bacillati</taxon>
        <taxon>Actinomycetota</taxon>
        <taxon>Actinomycetes</taxon>
        <taxon>Propionibacteriales</taxon>
        <taxon>Nocardioidaceae</taxon>
        <taxon>Nocardioides</taxon>
        <taxon>environmental samples</taxon>
    </lineage>
</organism>
<reference evidence="2" key="1">
    <citation type="submission" date="2020-02" db="EMBL/GenBank/DDBJ databases">
        <authorList>
            <person name="Meier V. D."/>
        </authorList>
    </citation>
    <scope>NUCLEOTIDE SEQUENCE</scope>
    <source>
        <strain evidence="2">AVDCRST_MAG32</strain>
    </source>
</reference>
<feature type="compositionally biased region" description="Basic residues" evidence="1">
    <location>
        <begin position="1"/>
        <end position="11"/>
    </location>
</feature>
<name>A0A6J4MQ92_9ACTN</name>
<feature type="region of interest" description="Disordered" evidence="1">
    <location>
        <begin position="82"/>
        <end position="108"/>
    </location>
</feature>
<proteinExistence type="predicted"/>
<feature type="compositionally biased region" description="Gly residues" evidence="1">
    <location>
        <begin position="18"/>
        <end position="30"/>
    </location>
</feature>
<feature type="region of interest" description="Disordered" evidence="1">
    <location>
        <begin position="1"/>
        <end position="67"/>
    </location>
</feature>
<evidence type="ECO:0000313" key="2">
    <source>
        <dbReference type="EMBL" id="CAA9365994.1"/>
    </source>
</evidence>
<feature type="non-terminal residue" evidence="2">
    <location>
        <position position="1"/>
    </location>
</feature>
<evidence type="ECO:0000256" key="1">
    <source>
        <dbReference type="SAM" id="MobiDB-lite"/>
    </source>
</evidence>